<sequence>VRRAYPVPVGVHVDGAEQFQAERLGLAGGAEEIAGVDPPAAVLVLVRRSVPGDDRLAELQEGRRVGGAGVAAEGDAFDVQCSGAGGAEEEREAGEGSVGGDELVLADRGGEELVEGLVVHQDGGGSAAGVVSGRTVLVR</sequence>
<proteinExistence type="predicted"/>
<reference evidence="2 3" key="1">
    <citation type="journal article" date="2011" name="Plasmid">
        <title>Streptomyces turgidiscabies Car8 contains a modular pathogenicity island that shares virulence genes with other actinobacterial plant pathogens.</title>
        <authorList>
            <person name="Huguet-Tapia J.C."/>
            <person name="Badger J.H."/>
            <person name="Loria R."/>
            <person name="Pettis G.S."/>
        </authorList>
    </citation>
    <scope>NUCLEOTIDE SEQUENCE [LARGE SCALE GENOMIC DNA]</scope>
    <source>
        <strain evidence="2 3">Car8</strain>
    </source>
</reference>
<comment type="caution">
    <text evidence="2">The sequence shown here is derived from an EMBL/GenBank/DDBJ whole genome shotgun (WGS) entry which is preliminary data.</text>
</comment>
<dbReference type="EMBL" id="AEJB01000583">
    <property type="protein sequence ID" value="ELP62723.1"/>
    <property type="molecule type" value="Genomic_DNA"/>
</dbReference>
<feature type="region of interest" description="Disordered" evidence="1">
    <location>
        <begin position="81"/>
        <end position="100"/>
    </location>
</feature>
<accession>L7ETI2</accession>
<dbReference type="AlphaFoldDB" id="L7ETI2"/>
<keyword evidence="3" id="KW-1185">Reference proteome</keyword>
<feature type="non-terminal residue" evidence="2">
    <location>
        <position position="1"/>
    </location>
</feature>
<evidence type="ECO:0000313" key="3">
    <source>
        <dbReference type="Proteomes" id="UP000010931"/>
    </source>
</evidence>
<gene>
    <name evidence="2" type="ORF">STRTUCAR8_06098</name>
</gene>
<organism evidence="2 3">
    <name type="scientific">Streptomyces turgidiscabies (strain Car8)</name>
    <dbReference type="NCBI Taxonomy" id="698760"/>
    <lineage>
        <taxon>Bacteria</taxon>
        <taxon>Bacillati</taxon>
        <taxon>Actinomycetota</taxon>
        <taxon>Actinomycetes</taxon>
        <taxon>Kitasatosporales</taxon>
        <taxon>Streptomycetaceae</taxon>
        <taxon>Streptomyces</taxon>
    </lineage>
</organism>
<name>L7ETI2_STRT8</name>
<evidence type="ECO:0000256" key="1">
    <source>
        <dbReference type="SAM" id="MobiDB-lite"/>
    </source>
</evidence>
<dbReference type="Proteomes" id="UP000010931">
    <property type="component" value="Unassembled WGS sequence"/>
</dbReference>
<evidence type="ECO:0000313" key="2">
    <source>
        <dbReference type="EMBL" id="ELP62723.1"/>
    </source>
</evidence>
<protein>
    <submittedName>
        <fullName evidence="2">Uncharacterized protein</fullName>
    </submittedName>
</protein>